<dbReference type="EMBL" id="MLJI01000002">
    <property type="protein sequence ID" value="ORM89106.1"/>
    <property type="molecule type" value="Genomic_DNA"/>
</dbReference>
<gene>
    <name evidence="3" type="ORF">HA50_20820</name>
</gene>
<evidence type="ECO:0000313" key="3">
    <source>
        <dbReference type="EMBL" id="ORM89106.1"/>
    </source>
</evidence>
<dbReference type="GO" id="GO:0003723">
    <property type="term" value="F:RNA binding"/>
    <property type="evidence" value="ECO:0007669"/>
    <property type="project" value="UniProtKB-KW"/>
</dbReference>
<dbReference type="Gene3D" id="1.10.1710.10">
    <property type="entry name" value="ProQ/FinO domain"/>
    <property type="match status" value="1"/>
</dbReference>
<accession>A0A1X1EJM7</accession>
<keyword evidence="4" id="KW-1185">Reference proteome</keyword>
<sequence>MHKHVKANPSEVLTHADIARVMRFVTGQLSYLEQITEGAARYDLDGRPAGKATAKEEAYSRQRIAEINERIARKQDKGGGQGCGQYS</sequence>
<dbReference type="InterPro" id="IPR016103">
    <property type="entry name" value="ProQ/FinO"/>
</dbReference>
<evidence type="ECO:0000256" key="1">
    <source>
        <dbReference type="ARBA" id="ARBA00022884"/>
    </source>
</evidence>
<name>A0A1X1EJM7_PANCY</name>
<proteinExistence type="predicted"/>
<dbReference type="Proteomes" id="UP000193749">
    <property type="component" value="Unassembled WGS sequence"/>
</dbReference>
<feature type="domain" description="ProQ/FinO" evidence="2">
    <location>
        <begin position="10"/>
        <end position="76"/>
    </location>
</feature>
<dbReference type="SUPFAM" id="SSF48657">
    <property type="entry name" value="FinO-like"/>
    <property type="match status" value="1"/>
</dbReference>
<dbReference type="InterPro" id="IPR036442">
    <property type="entry name" value="ProQ/FinO_sf"/>
</dbReference>
<protein>
    <recommendedName>
        <fullName evidence="2">ProQ/FinO domain-containing protein</fullName>
    </recommendedName>
</protein>
<dbReference type="Pfam" id="PF04352">
    <property type="entry name" value="ProQ"/>
    <property type="match status" value="1"/>
</dbReference>
<evidence type="ECO:0000259" key="2">
    <source>
        <dbReference type="Pfam" id="PF04352"/>
    </source>
</evidence>
<comment type="caution">
    <text evidence="3">The sequence shown here is derived from an EMBL/GenBank/DDBJ whole genome shotgun (WGS) entry which is preliminary data.</text>
</comment>
<keyword evidence="1" id="KW-0694">RNA-binding</keyword>
<organism evidence="3 4">
    <name type="scientific">Pantoea cypripedii</name>
    <name type="common">Pectobacterium cypripedii</name>
    <name type="synonym">Erwinia cypripedii</name>
    <dbReference type="NCBI Taxonomy" id="55209"/>
    <lineage>
        <taxon>Bacteria</taxon>
        <taxon>Pseudomonadati</taxon>
        <taxon>Pseudomonadota</taxon>
        <taxon>Gammaproteobacteria</taxon>
        <taxon>Enterobacterales</taxon>
        <taxon>Erwiniaceae</taxon>
        <taxon>Pantoea</taxon>
    </lineage>
</organism>
<evidence type="ECO:0000313" key="4">
    <source>
        <dbReference type="Proteomes" id="UP000193749"/>
    </source>
</evidence>
<dbReference type="AlphaFoldDB" id="A0A1X1EJM7"/>
<reference evidence="3 4" key="1">
    <citation type="journal article" date="2017" name="Antonie Van Leeuwenhoek">
        <title>Phylogenomic resolution of the bacterial genus Pantoea and its relationship with Erwinia and Tatumella.</title>
        <authorList>
            <person name="Palmer M."/>
            <person name="Steenkamp E.T."/>
            <person name="Coetzee M.P."/>
            <person name="Chan W.Y."/>
            <person name="van Zyl E."/>
            <person name="De Maayer P."/>
            <person name="Coutinho T.A."/>
            <person name="Blom J."/>
            <person name="Smits T.H."/>
            <person name="Duffy B."/>
            <person name="Venter S.N."/>
        </authorList>
    </citation>
    <scope>NUCLEOTIDE SEQUENCE [LARGE SCALE GENOMIC DNA]</scope>
    <source>
        <strain evidence="3 4">LMG 2657</strain>
    </source>
</reference>